<dbReference type="Pfam" id="PF04176">
    <property type="entry name" value="TIP41"/>
    <property type="match status" value="1"/>
</dbReference>
<dbReference type="PANTHER" id="PTHR21021:SF16">
    <property type="entry name" value="TIP41-LIKE PROTEIN"/>
    <property type="match status" value="1"/>
</dbReference>
<dbReference type="GO" id="GO:0005829">
    <property type="term" value="C:cytosol"/>
    <property type="evidence" value="ECO:0007669"/>
    <property type="project" value="TreeGrafter"/>
</dbReference>
<dbReference type="EMBL" id="QZWG01000020">
    <property type="protein sequence ID" value="RZB43691.1"/>
    <property type="molecule type" value="Genomic_DNA"/>
</dbReference>
<reference evidence="2 3" key="1">
    <citation type="submission" date="2018-09" db="EMBL/GenBank/DDBJ databases">
        <title>A high-quality reference genome of wild soybean provides a powerful tool to mine soybean genomes.</title>
        <authorList>
            <person name="Xie M."/>
            <person name="Chung C.Y.L."/>
            <person name="Li M.-W."/>
            <person name="Wong F.-L."/>
            <person name="Chan T.-F."/>
            <person name="Lam H.-M."/>
        </authorList>
    </citation>
    <scope>NUCLEOTIDE SEQUENCE [LARGE SCALE GENOMIC DNA]</scope>
    <source>
        <strain evidence="3">cv. W05</strain>
        <tissue evidence="2">Hypocotyl of etiolated seedlings</tissue>
    </source>
</reference>
<comment type="similarity">
    <text evidence="1">Belongs to the TIP41 family.</text>
</comment>
<sequence>MELEVDENDLKAAGAELFAEGGRRGIRINGWLIETRRHSILNSSTFQEWEQKLDTSHLPEMVFGENTLILKHLSSGTNIHFNAFDALRGWKQEALPPVEVPAAAKWKFRSKPSQQVILDYDYTFTTPYCGSGTIEIDKDLYEFLMRSYIMNEGETSKETSDIHWEDCKDQIDVVALASKEPILFYDEVVLYEDELADNGVSLLTIKVRVMPSSWFLLLRFWLRVDGVLIRLRETRMHCVFGGSTNPIILRESCWRESTFQALSAVAVRGVLMVEVGSLEFALVIVEDMVVWWIWVMVWCLKVWGWWPFDALMMEFGGRWWWFWEMKVEGEVEEGWVERVGGTRLLMKKGTLLILVRMVIRVSSARSSPS</sequence>
<dbReference type="InterPro" id="IPR051330">
    <property type="entry name" value="Phosphatase_reg/MetRdx"/>
</dbReference>
<evidence type="ECO:0000313" key="3">
    <source>
        <dbReference type="Proteomes" id="UP000289340"/>
    </source>
</evidence>
<proteinExistence type="inferred from homology"/>
<accession>A0A445F4B4</accession>
<dbReference type="GO" id="GO:0031929">
    <property type="term" value="P:TOR signaling"/>
    <property type="evidence" value="ECO:0007669"/>
    <property type="project" value="TreeGrafter"/>
</dbReference>
<dbReference type="InterPro" id="IPR007303">
    <property type="entry name" value="TIP41-like"/>
</dbReference>
<dbReference type="Proteomes" id="UP000289340">
    <property type="component" value="Chromosome 20"/>
</dbReference>
<gene>
    <name evidence="2" type="ORF">D0Y65_053974</name>
</gene>
<evidence type="ECO:0000256" key="1">
    <source>
        <dbReference type="ARBA" id="ARBA00006658"/>
    </source>
</evidence>
<keyword evidence="3" id="KW-1185">Reference proteome</keyword>
<name>A0A445F4B4_GLYSO</name>
<comment type="caution">
    <text evidence="2">The sequence shown here is derived from an EMBL/GenBank/DDBJ whole genome shotgun (WGS) entry which is preliminary data.</text>
</comment>
<organism evidence="2 3">
    <name type="scientific">Glycine soja</name>
    <name type="common">Wild soybean</name>
    <dbReference type="NCBI Taxonomy" id="3848"/>
    <lineage>
        <taxon>Eukaryota</taxon>
        <taxon>Viridiplantae</taxon>
        <taxon>Streptophyta</taxon>
        <taxon>Embryophyta</taxon>
        <taxon>Tracheophyta</taxon>
        <taxon>Spermatophyta</taxon>
        <taxon>Magnoliopsida</taxon>
        <taxon>eudicotyledons</taxon>
        <taxon>Gunneridae</taxon>
        <taxon>Pentapetalae</taxon>
        <taxon>rosids</taxon>
        <taxon>fabids</taxon>
        <taxon>Fabales</taxon>
        <taxon>Fabaceae</taxon>
        <taxon>Papilionoideae</taxon>
        <taxon>50 kb inversion clade</taxon>
        <taxon>NPAAA clade</taxon>
        <taxon>indigoferoid/millettioid clade</taxon>
        <taxon>Phaseoleae</taxon>
        <taxon>Glycine</taxon>
        <taxon>Glycine subgen. Soja</taxon>
    </lineage>
</organism>
<dbReference type="PANTHER" id="PTHR21021">
    <property type="entry name" value="GAF/PUTATIVE CYTOSKELETAL PROTEIN"/>
    <property type="match status" value="1"/>
</dbReference>
<evidence type="ECO:0000313" key="2">
    <source>
        <dbReference type="EMBL" id="RZB43691.1"/>
    </source>
</evidence>
<dbReference type="AlphaFoldDB" id="A0A445F4B4"/>
<protein>
    <submittedName>
        <fullName evidence="2">TIP41-like protein isoform A</fullName>
    </submittedName>
</protein>